<evidence type="ECO:0000256" key="2">
    <source>
        <dbReference type="ARBA" id="ARBA00022980"/>
    </source>
</evidence>
<keyword evidence="1 4" id="KW-0694">RNA-binding</keyword>
<keyword evidence="3 4" id="KW-0687">Ribonucleoprotein</keyword>
<dbReference type="NCBIfam" id="TIGR00280">
    <property type="entry name" value="eL43_euk_arch"/>
    <property type="match status" value="1"/>
</dbReference>
<gene>
    <name evidence="4" type="primary">rpl37ae</name>
    <name evidence="5" type="ordered locus">Arcve_1053</name>
</gene>
<dbReference type="KEGG" id="ave:Arcve_1053"/>
<dbReference type="eggNOG" id="arCOG04208">
    <property type="taxonomic scope" value="Archaea"/>
</dbReference>
<dbReference type="SUPFAM" id="SSF57829">
    <property type="entry name" value="Zn-binding ribosomal proteins"/>
    <property type="match status" value="1"/>
</dbReference>
<sequence length="87" mass="9987">MATKKVRMAGRFGPRYGLRVRRTLIKIEEAQRRKYVCKKCGKKAVKRVGTGIWECRSCGYKFAGGTYIPVTPAMKMVDRIADKVMER</sequence>
<proteinExistence type="inferred from homology"/>
<reference evidence="5 6" key="1">
    <citation type="submission" date="2011-03" db="EMBL/GenBank/DDBJ databases">
        <title>The complete genome of Archaeoglobus veneficus SNP6.</title>
        <authorList>
            <consortium name="US DOE Joint Genome Institute (JGI-PGF)"/>
            <person name="Lucas S."/>
            <person name="Copeland A."/>
            <person name="Lapidus A."/>
            <person name="Bruce D."/>
            <person name="Goodwin L."/>
            <person name="Pitluck S."/>
            <person name="Kyrpides N."/>
            <person name="Mavromatis K."/>
            <person name="Pagani I."/>
            <person name="Ivanova N."/>
            <person name="Mikhailova N."/>
            <person name="Lu M."/>
            <person name="Detter J.C."/>
            <person name="Tapia R."/>
            <person name="Han C."/>
            <person name="Land M."/>
            <person name="Hauser L."/>
            <person name="Markowitz V."/>
            <person name="Cheng J.-F."/>
            <person name="Hugenholtz P."/>
            <person name="Woyke T."/>
            <person name="Wu D."/>
            <person name="Spring S."/>
            <person name="Brambilla E."/>
            <person name="Klenk H.-P."/>
            <person name="Eisen J.A."/>
        </authorList>
    </citation>
    <scope>NUCLEOTIDE SEQUENCE [LARGE SCALE GENOMIC DNA]</scope>
    <source>
        <strain>SNP6</strain>
    </source>
</reference>
<comment type="subunit">
    <text evidence="4">Part of the 50S ribosomal subunit.</text>
</comment>
<keyword evidence="4" id="KW-0479">Metal-binding</keyword>
<dbReference type="GO" id="GO:0005840">
    <property type="term" value="C:ribosome"/>
    <property type="evidence" value="ECO:0007669"/>
    <property type="project" value="UniProtKB-KW"/>
</dbReference>
<dbReference type="HAMAP" id="MF_00327">
    <property type="entry name" value="Ribosomal_eL43"/>
    <property type="match status" value="1"/>
</dbReference>
<dbReference type="OrthoDB" id="372011at2157"/>
<dbReference type="GO" id="GO:0070180">
    <property type="term" value="F:large ribosomal subunit rRNA binding"/>
    <property type="evidence" value="ECO:0007669"/>
    <property type="project" value="UniProtKB-UniRule"/>
</dbReference>
<keyword evidence="4" id="KW-0863">Zinc-finger</keyword>
<accession>F2KT34</accession>
<evidence type="ECO:0000313" key="5">
    <source>
        <dbReference type="EMBL" id="AEA47064.1"/>
    </source>
</evidence>
<dbReference type="GO" id="GO:1990904">
    <property type="term" value="C:ribonucleoprotein complex"/>
    <property type="evidence" value="ECO:0007669"/>
    <property type="project" value="UniProtKB-KW"/>
</dbReference>
<evidence type="ECO:0000256" key="3">
    <source>
        <dbReference type="ARBA" id="ARBA00023274"/>
    </source>
</evidence>
<comment type="function">
    <text evidence="4">Binds to the 23S rRNA.</text>
</comment>
<dbReference type="InterPro" id="IPR050522">
    <property type="entry name" value="Ribosomal_protein_eL43"/>
</dbReference>
<dbReference type="Proteomes" id="UP000008136">
    <property type="component" value="Chromosome"/>
</dbReference>
<keyword evidence="4" id="KW-0699">rRNA-binding</keyword>
<evidence type="ECO:0000256" key="4">
    <source>
        <dbReference type="HAMAP-Rule" id="MF_00327"/>
    </source>
</evidence>
<feature type="zinc finger region" description="C4-type" evidence="4">
    <location>
        <begin position="37"/>
        <end position="58"/>
    </location>
</feature>
<dbReference type="InterPro" id="IPR011332">
    <property type="entry name" value="Ribosomal_zn-bd"/>
</dbReference>
<dbReference type="InterPro" id="IPR011331">
    <property type="entry name" value="Ribosomal_eL37/eL43"/>
</dbReference>
<dbReference type="PANTHER" id="PTHR48129:SF1">
    <property type="entry name" value="LARGE RIBOSOMAL SUBUNIT PROTEIN EL43"/>
    <property type="match status" value="1"/>
</dbReference>
<keyword evidence="4" id="KW-0862">Zinc</keyword>
<feature type="binding site" evidence="4">
    <location>
        <position position="58"/>
    </location>
    <ligand>
        <name>Zn(2+)</name>
        <dbReference type="ChEBI" id="CHEBI:29105"/>
    </ligand>
</feature>
<evidence type="ECO:0000313" key="6">
    <source>
        <dbReference type="Proteomes" id="UP000008136"/>
    </source>
</evidence>
<dbReference type="GeneID" id="10394166"/>
<comment type="cofactor">
    <cofactor evidence="4">
        <name>Zn(2+)</name>
        <dbReference type="ChEBI" id="CHEBI:29105"/>
    </cofactor>
    <text evidence="4">Binds 1 zinc ion per subunit.</text>
</comment>
<comment type="similarity">
    <text evidence="4">Belongs to the eukaryotic ribosomal protein eL43 family. Putative zinc-binding subfamily.</text>
</comment>
<feature type="binding site" evidence="4">
    <location>
        <position position="55"/>
    </location>
    <ligand>
        <name>Zn(2+)</name>
        <dbReference type="ChEBI" id="CHEBI:29105"/>
    </ligand>
</feature>
<dbReference type="InterPro" id="IPR002674">
    <property type="entry name" value="Ribosomal_eL43"/>
</dbReference>
<keyword evidence="6" id="KW-1185">Reference proteome</keyword>
<protein>
    <recommendedName>
        <fullName evidence="4">Large ribosomal subunit protein eL43</fullName>
    </recommendedName>
</protein>
<dbReference type="Pfam" id="PF01780">
    <property type="entry name" value="Ribosomal_L37ae"/>
    <property type="match status" value="1"/>
</dbReference>
<dbReference type="AlphaFoldDB" id="F2KT34"/>
<dbReference type="GO" id="GO:0006412">
    <property type="term" value="P:translation"/>
    <property type="evidence" value="ECO:0007669"/>
    <property type="project" value="UniProtKB-UniRule"/>
</dbReference>
<feature type="binding site" evidence="4">
    <location>
        <position position="40"/>
    </location>
    <ligand>
        <name>Zn(2+)</name>
        <dbReference type="ChEBI" id="CHEBI:29105"/>
    </ligand>
</feature>
<organism evidence="5 6">
    <name type="scientific">Archaeoglobus veneficus (strain DSM 11195 / SNP6)</name>
    <dbReference type="NCBI Taxonomy" id="693661"/>
    <lineage>
        <taxon>Archaea</taxon>
        <taxon>Methanobacteriati</taxon>
        <taxon>Methanobacteriota</taxon>
        <taxon>Archaeoglobi</taxon>
        <taxon>Archaeoglobales</taxon>
        <taxon>Archaeoglobaceae</taxon>
        <taxon>Archaeoglobus</taxon>
    </lineage>
</organism>
<dbReference type="STRING" id="693661.Arcve_1053"/>
<dbReference type="EMBL" id="CP002588">
    <property type="protein sequence ID" value="AEA47064.1"/>
    <property type="molecule type" value="Genomic_DNA"/>
</dbReference>
<dbReference type="GO" id="GO:0003735">
    <property type="term" value="F:structural constituent of ribosome"/>
    <property type="evidence" value="ECO:0007669"/>
    <property type="project" value="InterPro"/>
</dbReference>
<dbReference type="RefSeq" id="WP_013683728.1">
    <property type="nucleotide sequence ID" value="NC_015320.1"/>
</dbReference>
<feature type="binding site" evidence="4">
    <location>
        <position position="37"/>
    </location>
    <ligand>
        <name>Zn(2+)</name>
        <dbReference type="ChEBI" id="CHEBI:29105"/>
    </ligand>
</feature>
<dbReference type="GO" id="GO:0008270">
    <property type="term" value="F:zinc ion binding"/>
    <property type="evidence" value="ECO:0007669"/>
    <property type="project" value="UniProtKB-UniRule"/>
</dbReference>
<dbReference type="HOGENOM" id="CLU_141199_2_0_2"/>
<keyword evidence="2 4" id="KW-0689">Ribosomal protein</keyword>
<dbReference type="NCBIfam" id="NF003058">
    <property type="entry name" value="PRK03976.1"/>
    <property type="match status" value="1"/>
</dbReference>
<name>F2KT34_ARCVS</name>
<evidence type="ECO:0000256" key="1">
    <source>
        <dbReference type="ARBA" id="ARBA00022884"/>
    </source>
</evidence>
<dbReference type="PANTHER" id="PTHR48129">
    <property type="entry name" value="60S RIBOSOMAL PROTEIN L37A"/>
    <property type="match status" value="1"/>
</dbReference>
<dbReference type="Gene3D" id="2.20.25.30">
    <property type="match status" value="1"/>
</dbReference>